<feature type="region of interest" description="Disordered" evidence="1">
    <location>
        <begin position="40"/>
        <end position="74"/>
    </location>
</feature>
<evidence type="ECO:0000313" key="3">
    <source>
        <dbReference type="EMBL" id="KAJ5504618.1"/>
    </source>
</evidence>
<feature type="signal peptide" evidence="2">
    <location>
        <begin position="1"/>
        <end position="23"/>
    </location>
</feature>
<keyword evidence="4" id="KW-1185">Reference proteome</keyword>
<sequence length="147" mass="16394">MANIFTNRFVLKLNIFTVLMADAENYPTERPDSLPLAEIKTQPGKVYPPKTRGSVSIQGENPKRISGALDASPHREASDSVVTKVLSIEYVDSSSGLSNSKLHVVFMSQGCEKNGWYKYENIRKSDGMSEALKEFRPTWNTAKPENP</sequence>
<dbReference type="AlphaFoldDB" id="A0A9X0C730"/>
<gene>
    <name evidence="3" type="ORF">N7463_007492</name>
</gene>
<protein>
    <submittedName>
        <fullName evidence="3">Uncharacterized protein</fullName>
    </submittedName>
</protein>
<comment type="caution">
    <text evidence="3">The sequence shown here is derived from an EMBL/GenBank/DDBJ whole genome shotgun (WGS) entry which is preliminary data.</text>
</comment>
<organism evidence="3 4">
    <name type="scientific">Penicillium fimorum</name>
    <dbReference type="NCBI Taxonomy" id="1882269"/>
    <lineage>
        <taxon>Eukaryota</taxon>
        <taxon>Fungi</taxon>
        <taxon>Dikarya</taxon>
        <taxon>Ascomycota</taxon>
        <taxon>Pezizomycotina</taxon>
        <taxon>Eurotiomycetes</taxon>
        <taxon>Eurotiomycetidae</taxon>
        <taxon>Eurotiales</taxon>
        <taxon>Aspergillaceae</taxon>
        <taxon>Penicillium</taxon>
    </lineage>
</organism>
<evidence type="ECO:0000313" key="4">
    <source>
        <dbReference type="Proteomes" id="UP001149954"/>
    </source>
</evidence>
<keyword evidence="2" id="KW-0732">Signal</keyword>
<feature type="chain" id="PRO_5040720940" evidence="2">
    <location>
        <begin position="24"/>
        <end position="147"/>
    </location>
</feature>
<reference evidence="3" key="1">
    <citation type="submission" date="2022-12" db="EMBL/GenBank/DDBJ databases">
        <authorList>
            <person name="Petersen C."/>
        </authorList>
    </citation>
    <scope>NUCLEOTIDE SEQUENCE</scope>
    <source>
        <strain evidence="3">IBT 29495</strain>
    </source>
</reference>
<dbReference type="OrthoDB" id="4372765at2759"/>
<reference evidence="3" key="2">
    <citation type="journal article" date="2023" name="IMA Fungus">
        <title>Comparative genomic study of the Penicillium genus elucidates a diverse pangenome and 15 lateral gene transfer events.</title>
        <authorList>
            <person name="Petersen C."/>
            <person name="Sorensen T."/>
            <person name="Nielsen M.R."/>
            <person name="Sondergaard T.E."/>
            <person name="Sorensen J.L."/>
            <person name="Fitzpatrick D.A."/>
            <person name="Frisvad J.C."/>
            <person name="Nielsen K.L."/>
        </authorList>
    </citation>
    <scope>NUCLEOTIDE SEQUENCE</scope>
    <source>
        <strain evidence="3">IBT 29495</strain>
    </source>
</reference>
<dbReference type="Proteomes" id="UP001149954">
    <property type="component" value="Unassembled WGS sequence"/>
</dbReference>
<accession>A0A9X0C730</accession>
<proteinExistence type="predicted"/>
<name>A0A9X0C730_9EURO</name>
<evidence type="ECO:0000256" key="2">
    <source>
        <dbReference type="SAM" id="SignalP"/>
    </source>
</evidence>
<evidence type="ECO:0000256" key="1">
    <source>
        <dbReference type="SAM" id="MobiDB-lite"/>
    </source>
</evidence>
<dbReference type="EMBL" id="JAPWDS010000003">
    <property type="protein sequence ID" value="KAJ5504618.1"/>
    <property type="molecule type" value="Genomic_DNA"/>
</dbReference>